<sequence>MIDRYDAHGRHVGAVRVHAPGSVRLGPDGRMYATSGDNPINMVPGLPLTGRIVSFDPAERKPAVTTIARGLGMPNGLAITADGTMYVGDSNLGVVKVRKNGTIDRAWTARAPKNLAPNRVVNGTGMNGVVVSGDTAYVAMTSSLSSRILRIPLSAPERVGVAADLTAPLPGSVDDLALVGDRAIAAATATGQVIVVDLRTGSRCTVNAGRPLTSVAVAPDGRSLVVASEDGSVAVVR</sequence>
<organism evidence="2 4">
    <name type="scientific">Gordonia spumicola</name>
    <dbReference type="NCBI Taxonomy" id="589161"/>
    <lineage>
        <taxon>Bacteria</taxon>
        <taxon>Bacillati</taxon>
        <taxon>Actinomycetota</taxon>
        <taxon>Actinomycetes</taxon>
        <taxon>Mycobacteriales</taxon>
        <taxon>Gordoniaceae</taxon>
        <taxon>Gordonia</taxon>
    </lineage>
</organism>
<evidence type="ECO:0000313" key="1">
    <source>
        <dbReference type="EMBL" id="GED99554.1"/>
    </source>
</evidence>
<dbReference type="InterPro" id="IPR015943">
    <property type="entry name" value="WD40/YVTN_repeat-like_dom_sf"/>
</dbReference>
<comment type="caution">
    <text evidence="2">The sequence shown here is derived from an EMBL/GenBank/DDBJ whole genome shotgun (WGS) entry which is preliminary data.</text>
</comment>
<gene>
    <name evidence="1" type="ORF">nbrc107696_00010</name>
    <name evidence="2" type="ORF">nbrc107696_45410</name>
    <name evidence="3" type="ORF">nbrc107696_45770</name>
</gene>
<dbReference type="RefSeq" id="WP_228461098.1">
    <property type="nucleotide sequence ID" value="NZ_BJOV01000001.1"/>
</dbReference>
<dbReference type="EMBL" id="BJOV01000007">
    <property type="protein sequence ID" value="GEE04095.1"/>
    <property type="molecule type" value="Genomic_DNA"/>
</dbReference>
<reference evidence="2" key="2">
    <citation type="journal article" date="2020" name="Int. J. Syst. Evol. Microbiol.">
        <title>Gordonia crocea sp. nov. and Gordonia spumicola sp. nov. isolated from sludge of a wastewater treatment plant.</title>
        <authorList>
            <person name="Tamura T."/>
            <person name="Saito S."/>
            <person name="Hamada M."/>
            <person name="Kang Y."/>
            <person name="Hoshino Y."/>
            <person name="Gonoi T."/>
            <person name="Mikami Y."/>
            <person name="Yaguchi T."/>
        </authorList>
    </citation>
    <scope>NUCLEOTIDE SEQUENCE</scope>
    <source>
        <strain evidence="2">NBRC 107696</strain>
    </source>
</reference>
<dbReference type="AlphaFoldDB" id="A0A7I9VFJ2"/>
<proteinExistence type="predicted"/>
<evidence type="ECO:0000313" key="2">
    <source>
        <dbReference type="EMBL" id="GEE04095.1"/>
    </source>
</evidence>
<dbReference type="Gene3D" id="2.130.10.10">
    <property type="entry name" value="YVTN repeat-like/Quinoprotein amine dehydrogenase"/>
    <property type="match status" value="1"/>
</dbReference>
<dbReference type="InterPro" id="IPR011042">
    <property type="entry name" value="6-blade_b-propeller_TolB-like"/>
</dbReference>
<reference evidence="4" key="1">
    <citation type="submission" date="2019-06" db="EMBL/GenBank/DDBJ databases">
        <title>Gordonia isolated from sludge of a wastewater treatment plant.</title>
        <authorList>
            <person name="Tamura T."/>
            <person name="Aoyama K."/>
            <person name="Kang Y."/>
            <person name="Saito S."/>
            <person name="Akiyama N."/>
            <person name="Yazawa K."/>
            <person name="Gonoi T."/>
            <person name="Mikami Y."/>
        </authorList>
    </citation>
    <scope>NUCLEOTIDE SEQUENCE [LARGE SCALE GENOMIC DNA]</scope>
    <source>
        <strain evidence="4">NBRC 107696</strain>
    </source>
</reference>
<evidence type="ECO:0000313" key="4">
    <source>
        <dbReference type="Proteomes" id="UP000444960"/>
    </source>
</evidence>
<keyword evidence="4" id="KW-1185">Reference proteome</keyword>
<protein>
    <submittedName>
        <fullName evidence="2">Uncharacterized protein</fullName>
    </submittedName>
</protein>
<dbReference type="EMBL" id="BJOV01000007">
    <property type="protein sequence ID" value="GEE04131.1"/>
    <property type="molecule type" value="Genomic_DNA"/>
</dbReference>
<accession>A0A7I9VFJ2</accession>
<name>A0A7I9VFJ2_9ACTN</name>
<dbReference type="EMBL" id="BJOV01000001">
    <property type="protein sequence ID" value="GED99554.1"/>
    <property type="molecule type" value="Genomic_DNA"/>
</dbReference>
<evidence type="ECO:0000313" key="3">
    <source>
        <dbReference type="EMBL" id="GEE04131.1"/>
    </source>
</evidence>
<dbReference type="Proteomes" id="UP000444960">
    <property type="component" value="Unassembled WGS sequence"/>
</dbReference>
<dbReference type="SUPFAM" id="SSF75011">
    <property type="entry name" value="3-carboxy-cis,cis-mucoante lactonizing enzyme"/>
    <property type="match status" value="1"/>
</dbReference>
<dbReference type="Gene3D" id="2.120.10.30">
    <property type="entry name" value="TolB, C-terminal domain"/>
    <property type="match status" value="1"/>
</dbReference>